<dbReference type="PANTHER" id="PTHR30176:SF3">
    <property type="entry name" value="FERREDOXIN-TYPE PROTEIN NAPH"/>
    <property type="match status" value="1"/>
</dbReference>
<name>A0A7M4D684_9BACT</name>
<dbReference type="PANTHER" id="PTHR30176">
    <property type="entry name" value="FERREDOXIN-TYPE PROTEIN NAPH"/>
    <property type="match status" value="1"/>
</dbReference>
<dbReference type="InterPro" id="IPR051684">
    <property type="entry name" value="Electron_Trans/Redox"/>
</dbReference>
<keyword evidence="3" id="KW-0479">Metal-binding</keyword>
<feature type="transmembrane region" description="Helical" evidence="7">
    <location>
        <begin position="124"/>
        <end position="148"/>
    </location>
</feature>
<dbReference type="SUPFAM" id="SSF54862">
    <property type="entry name" value="4Fe-4S ferredoxins"/>
    <property type="match status" value="1"/>
</dbReference>
<feature type="transmembrane region" description="Helical" evidence="7">
    <location>
        <begin position="368"/>
        <end position="387"/>
    </location>
</feature>
<dbReference type="Gene3D" id="3.30.70.20">
    <property type="match status" value="1"/>
</dbReference>
<evidence type="ECO:0000256" key="7">
    <source>
        <dbReference type="SAM" id="Phobius"/>
    </source>
</evidence>
<keyword evidence="6" id="KW-0411">Iron-sulfur</keyword>
<comment type="caution">
    <text evidence="9">The sequence shown here is derived from an EMBL/GenBank/DDBJ whole genome shotgun (WGS) entry which is preliminary data.</text>
</comment>
<evidence type="ECO:0000256" key="6">
    <source>
        <dbReference type="ARBA" id="ARBA00023014"/>
    </source>
</evidence>
<reference evidence="10 11" key="1">
    <citation type="submission" date="2019-11" db="EMBL/GenBank/DDBJ databases">
        <title>Draft genome sequence of Labilibaculum sp. strain SYP isolated from Black Sea.</title>
        <authorList>
            <person name="Yadav S."/>
            <person name="Villanueva L."/>
        </authorList>
    </citation>
    <scope>NUCLEOTIDE SEQUENCE [LARGE SCALE GENOMIC DNA]</scope>
    <source>
        <strain evidence="10 11">44</strain>
    </source>
</reference>
<evidence type="ECO:0000313" key="12">
    <source>
        <dbReference type="Proteomes" id="UP000462449"/>
    </source>
</evidence>
<feature type="domain" description="4Fe-4S ferredoxin-type" evidence="8">
    <location>
        <begin position="397"/>
        <end position="421"/>
    </location>
</feature>
<accession>A0A7M4D684</accession>
<reference evidence="9 12" key="2">
    <citation type="submission" date="2019-12" db="EMBL/GenBank/DDBJ databases">
        <title>Draft genome sequence of Labilibaculum sp. strain 44 isolated from deep waters of Black Sea.</title>
        <authorList>
            <person name="Yadav S."/>
            <person name="Villanueva L."/>
        </authorList>
    </citation>
    <scope>NUCLEOTIDE SEQUENCE [LARGE SCALE GENOMIC DNA]</scope>
    <source>
        <strain evidence="9 12">44</strain>
    </source>
</reference>
<dbReference type="PROSITE" id="PS00198">
    <property type="entry name" value="4FE4S_FER_1"/>
    <property type="match status" value="2"/>
</dbReference>
<evidence type="ECO:0000313" key="10">
    <source>
        <dbReference type="EMBL" id="MVB07368.1"/>
    </source>
</evidence>
<feature type="transmembrane region" description="Helical" evidence="7">
    <location>
        <begin position="207"/>
        <end position="226"/>
    </location>
</feature>
<feature type="transmembrane region" description="Helical" evidence="7">
    <location>
        <begin position="79"/>
        <end position="104"/>
    </location>
</feature>
<dbReference type="OrthoDB" id="9806398at2"/>
<evidence type="ECO:0000259" key="8">
    <source>
        <dbReference type="PROSITE" id="PS51379"/>
    </source>
</evidence>
<organism evidence="9 12">
    <name type="scientific">Labilibaculum euxinus</name>
    <dbReference type="NCBI Taxonomy" id="2686357"/>
    <lineage>
        <taxon>Bacteria</taxon>
        <taxon>Pseudomonadati</taxon>
        <taxon>Bacteroidota</taxon>
        <taxon>Bacteroidia</taxon>
        <taxon>Marinilabiliales</taxon>
        <taxon>Marinifilaceae</taxon>
        <taxon>Labilibaculum</taxon>
    </lineage>
</organism>
<gene>
    <name evidence="10" type="ORF">DWB62_010100</name>
    <name evidence="9" type="ORF">GNY23_10100</name>
</gene>
<evidence type="ECO:0000256" key="4">
    <source>
        <dbReference type="ARBA" id="ARBA00022982"/>
    </source>
</evidence>
<feature type="transmembrane region" description="Helical" evidence="7">
    <location>
        <begin position="51"/>
        <end position="72"/>
    </location>
</feature>
<dbReference type="GO" id="GO:0046872">
    <property type="term" value="F:metal ion binding"/>
    <property type="evidence" value="ECO:0007669"/>
    <property type="project" value="UniProtKB-KW"/>
</dbReference>
<keyword evidence="7" id="KW-0812">Transmembrane</keyword>
<keyword evidence="2" id="KW-0004">4Fe-4S</keyword>
<dbReference type="EMBL" id="WOTW01000020">
    <property type="protein sequence ID" value="MUP38163.1"/>
    <property type="molecule type" value="Genomic_DNA"/>
</dbReference>
<dbReference type="GO" id="GO:0005886">
    <property type="term" value="C:plasma membrane"/>
    <property type="evidence" value="ECO:0007669"/>
    <property type="project" value="TreeGrafter"/>
</dbReference>
<dbReference type="InterPro" id="IPR017900">
    <property type="entry name" value="4Fe4S_Fe_S_CS"/>
</dbReference>
<keyword evidence="5" id="KW-0408">Iron</keyword>
<feature type="transmembrane region" description="Helical" evidence="7">
    <location>
        <begin position="169"/>
        <end position="187"/>
    </location>
</feature>
<feature type="transmembrane region" description="Helical" evidence="7">
    <location>
        <begin position="292"/>
        <end position="311"/>
    </location>
</feature>
<evidence type="ECO:0000313" key="11">
    <source>
        <dbReference type="Proteomes" id="UP000285951"/>
    </source>
</evidence>
<keyword evidence="11" id="KW-1185">Reference proteome</keyword>
<dbReference type="AlphaFoldDB" id="A0A7M4D684"/>
<keyword evidence="7" id="KW-0472">Membrane</keyword>
<dbReference type="Proteomes" id="UP000285951">
    <property type="component" value="Unassembled WGS sequence"/>
</dbReference>
<feature type="domain" description="4Fe-4S ferredoxin-type" evidence="8">
    <location>
        <begin position="249"/>
        <end position="278"/>
    </location>
</feature>
<evidence type="ECO:0000313" key="9">
    <source>
        <dbReference type="EMBL" id="MUP38163.1"/>
    </source>
</evidence>
<dbReference type="PROSITE" id="PS51379">
    <property type="entry name" value="4FE4S_FER_2"/>
    <property type="match status" value="2"/>
</dbReference>
<protein>
    <submittedName>
        <fullName evidence="9">4Fe-4S binding protein</fullName>
    </submittedName>
</protein>
<dbReference type="Pfam" id="PF12801">
    <property type="entry name" value="Fer4_5"/>
    <property type="match status" value="2"/>
</dbReference>
<evidence type="ECO:0000256" key="1">
    <source>
        <dbReference type="ARBA" id="ARBA00022448"/>
    </source>
</evidence>
<sequence>MKKSLAFISLLIFFVGMEFTAFSQQQRFPKPEFESGYTQPVTSMPVPRDGMFALLDVLVLIAALSLITWFILKKRSRTGVVAVSIFSILYFGFFREGCVCSVGSVQNVVLALFNPGYHIPLSALAFFVIPLIYTLFFGRTFCAGVCPLGAVQDVFLMRPVTLKKWLQKVLGLIPFIYLGLSVLYAATATDFIICRYDPFVGIFRFNATFFMFAIGAAFLLISIFIARPYCRFFCPYGVILNLVSRVSKNHLTITPSNCIQCRLCENSCPLDAINKPVEVKQMEDKRSATRRFILLSLIIPALMIVGGWTGANFHENLAKVNSKVRLADEMLHFDSKTMKESLEIEGFRTSGKPVEQLYLEASNIVKQFYYGGWILGAFIGLVIGLALSGLSTYRYREDYTPDKGDCVSCARCLKYCPVEKD</sequence>
<keyword evidence="1" id="KW-0813">Transport</keyword>
<dbReference type="GO" id="GO:0051539">
    <property type="term" value="F:4 iron, 4 sulfur cluster binding"/>
    <property type="evidence" value="ECO:0007669"/>
    <property type="project" value="UniProtKB-KW"/>
</dbReference>
<evidence type="ECO:0000256" key="3">
    <source>
        <dbReference type="ARBA" id="ARBA00022723"/>
    </source>
</evidence>
<proteinExistence type="predicted"/>
<evidence type="ECO:0000256" key="2">
    <source>
        <dbReference type="ARBA" id="ARBA00022485"/>
    </source>
</evidence>
<dbReference type="EMBL" id="QTZN02000020">
    <property type="protein sequence ID" value="MVB07368.1"/>
    <property type="molecule type" value="Genomic_DNA"/>
</dbReference>
<dbReference type="InterPro" id="IPR017896">
    <property type="entry name" value="4Fe4S_Fe-S-bd"/>
</dbReference>
<dbReference type="RefSeq" id="WP_156195859.1">
    <property type="nucleotide sequence ID" value="NZ_QTZN02000020.1"/>
</dbReference>
<dbReference type="Proteomes" id="UP000462449">
    <property type="component" value="Unassembled WGS sequence"/>
</dbReference>
<keyword evidence="7" id="KW-1133">Transmembrane helix</keyword>
<keyword evidence="4" id="KW-0249">Electron transport</keyword>
<evidence type="ECO:0000256" key="5">
    <source>
        <dbReference type="ARBA" id="ARBA00023004"/>
    </source>
</evidence>